<feature type="transmembrane region" description="Helical" evidence="1">
    <location>
        <begin position="177"/>
        <end position="199"/>
    </location>
</feature>
<dbReference type="EMBL" id="CAAALY010043033">
    <property type="protein sequence ID" value="VEL19739.1"/>
    <property type="molecule type" value="Genomic_DNA"/>
</dbReference>
<reference evidence="2" key="1">
    <citation type="submission" date="2018-11" db="EMBL/GenBank/DDBJ databases">
        <authorList>
            <consortium name="Pathogen Informatics"/>
        </authorList>
    </citation>
    <scope>NUCLEOTIDE SEQUENCE</scope>
</reference>
<keyword evidence="3" id="KW-1185">Reference proteome</keyword>
<feature type="transmembrane region" description="Helical" evidence="1">
    <location>
        <begin position="333"/>
        <end position="353"/>
    </location>
</feature>
<proteinExistence type="predicted"/>
<comment type="caution">
    <text evidence="2">The sequence shown here is derived from an EMBL/GenBank/DDBJ whole genome shotgun (WGS) entry which is preliminary data.</text>
</comment>
<protein>
    <submittedName>
        <fullName evidence="2">Uncharacterized protein</fullName>
    </submittedName>
</protein>
<dbReference type="Proteomes" id="UP000784294">
    <property type="component" value="Unassembled WGS sequence"/>
</dbReference>
<feature type="transmembrane region" description="Helical" evidence="1">
    <location>
        <begin position="139"/>
        <end position="157"/>
    </location>
</feature>
<sequence length="402" mass="44846">MAAFKRDPDAFIASECAVAASPNRSCQLETLVRLRDVFRIHYTRFEVSRMYRGLGLFALGLLHLFAFSPYLTSCRLFFHSFSSWQKQVKFISKGSNAMHHNANEFGPEAVSANMGSLFASFPNFPLKFPFLNDGKMRQLACCLLLTFLITTCLLPLFADPLLFNSDADRSGANKMPYLITAFIVLSALASLALFIFLLACNMLSKVPYSASTTETSTLNFLRSFPFRQLLDWPAVLPLSACLTGVCLIYSSNSFVVREATVLHFFTQSILLTTVSLPAIYKSTARLSRGYRQGIGSASGPGPELGSRSRLQLGSESISFLWPRTVIRYGTQRILSAFYYLLPFGRLLLLHFALRICLFLEVCREESPTSKSDCRPPSDPWLVRPLSSLSVDNGSDESQLLMV</sequence>
<evidence type="ECO:0000313" key="2">
    <source>
        <dbReference type="EMBL" id="VEL19739.1"/>
    </source>
</evidence>
<keyword evidence="1" id="KW-0472">Membrane</keyword>
<dbReference type="AlphaFoldDB" id="A0A3S5ALP8"/>
<keyword evidence="1" id="KW-0812">Transmembrane</keyword>
<keyword evidence="1" id="KW-1133">Transmembrane helix</keyword>
<gene>
    <name evidence="2" type="ORF">PXEA_LOCUS13179</name>
</gene>
<feature type="transmembrane region" description="Helical" evidence="1">
    <location>
        <begin position="229"/>
        <end position="250"/>
    </location>
</feature>
<evidence type="ECO:0000256" key="1">
    <source>
        <dbReference type="SAM" id="Phobius"/>
    </source>
</evidence>
<name>A0A3S5ALP8_9PLAT</name>
<accession>A0A3S5ALP8</accession>
<organism evidence="2 3">
    <name type="scientific">Protopolystoma xenopodis</name>
    <dbReference type="NCBI Taxonomy" id="117903"/>
    <lineage>
        <taxon>Eukaryota</taxon>
        <taxon>Metazoa</taxon>
        <taxon>Spiralia</taxon>
        <taxon>Lophotrochozoa</taxon>
        <taxon>Platyhelminthes</taxon>
        <taxon>Monogenea</taxon>
        <taxon>Polyopisthocotylea</taxon>
        <taxon>Polystomatidea</taxon>
        <taxon>Polystomatidae</taxon>
        <taxon>Protopolystoma</taxon>
    </lineage>
</organism>
<evidence type="ECO:0000313" key="3">
    <source>
        <dbReference type="Proteomes" id="UP000784294"/>
    </source>
</evidence>
<feature type="transmembrane region" description="Helical" evidence="1">
    <location>
        <begin position="54"/>
        <end position="78"/>
    </location>
</feature>